<evidence type="ECO:0000313" key="21">
    <source>
        <dbReference type="EMBL" id="AZR73153.1"/>
    </source>
</evidence>
<dbReference type="Gene3D" id="1.20.144.10">
    <property type="entry name" value="Phosphatidic acid phosphatase type 2/haloperoxidase"/>
    <property type="match status" value="1"/>
</dbReference>
<evidence type="ECO:0000256" key="3">
    <source>
        <dbReference type="ARBA" id="ARBA00022475"/>
    </source>
</evidence>
<feature type="transmembrane region" description="Helical" evidence="19">
    <location>
        <begin position="132"/>
        <end position="149"/>
    </location>
</feature>
<evidence type="ECO:0000256" key="12">
    <source>
        <dbReference type="ARBA" id="ARBA00023136"/>
    </source>
</evidence>
<keyword evidence="10 19" id="KW-1133">Transmembrane helix</keyword>
<evidence type="ECO:0000256" key="6">
    <source>
        <dbReference type="ARBA" id="ARBA00022692"/>
    </source>
</evidence>
<dbReference type="Proteomes" id="UP000267250">
    <property type="component" value="Chromosome"/>
</dbReference>
<evidence type="ECO:0000256" key="11">
    <source>
        <dbReference type="ARBA" id="ARBA00023098"/>
    </source>
</evidence>
<accession>A0A3Q9HQ30</accession>
<comment type="similarity">
    <text evidence="2">Belongs to the bacterial diacylglycerol kinase family.</text>
</comment>
<keyword evidence="3" id="KW-1003">Cell membrane</keyword>
<dbReference type="Pfam" id="PF01219">
    <property type="entry name" value="DAGK_prokar"/>
    <property type="match status" value="1"/>
</dbReference>
<organism evidence="21 22">
    <name type="scientific">Anoxybacter fermentans</name>
    <dbReference type="NCBI Taxonomy" id="1323375"/>
    <lineage>
        <taxon>Bacteria</taxon>
        <taxon>Bacillati</taxon>
        <taxon>Bacillota</taxon>
        <taxon>Clostridia</taxon>
        <taxon>Halanaerobiales</taxon>
        <taxon>Anoxybacter</taxon>
    </lineage>
</organism>
<keyword evidence="14" id="KW-1208">Phospholipid metabolism</keyword>
<keyword evidence="22" id="KW-1185">Reference proteome</keyword>
<comment type="subcellular location">
    <subcellularLocation>
        <location evidence="1">Cell membrane</location>
        <topology evidence="1">Multi-pass membrane protein</topology>
    </subcellularLocation>
</comment>
<keyword evidence="11" id="KW-0443">Lipid metabolism</keyword>
<evidence type="ECO:0000256" key="1">
    <source>
        <dbReference type="ARBA" id="ARBA00004651"/>
    </source>
</evidence>
<feature type="transmembrane region" description="Helical" evidence="19">
    <location>
        <begin position="52"/>
        <end position="71"/>
    </location>
</feature>
<keyword evidence="18" id="KW-0460">Magnesium</keyword>
<dbReference type="AlphaFoldDB" id="A0A3Q9HQ30"/>
<evidence type="ECO:0000259" key="20">
    <source>
        <dbReference type="SMART" id="SM00014"/>
    </source>
</evidence>
<feature type="binding site" evidence="17">
    <location>
        <position position="72"/>
    </location>
    <ligand>
        <name>ATP</name>
        <dbReference type="ChEBI" id="CHEBI:30616"/>
    </ligand>
</feature>
<comment type="cofactor">
    <cofactor evidence="18">
        <name>Mg(2+)</name>
        <dbReference type="ChEBI" id="CHEBI:18420"/>
    </cofactor>
    <text evidence="18">Mn(2+), Zn(2+), Cd(2+) and Co(2+) support activity to lesser extents.</text>
</comment>
<dbReference type="Gene3D" id="1.10.287.3610">
    <property type="match status" value="1"/>
</dbReference>
<keyword evidence="5" id="KW-0808">Transferase</keyword>
<dbReference type="SMART" id="SM00014">
    <property type="entry name" value="acidPPc"/>
    <property type="match status" value="1"/>
</dbReference>
<evidence type="ECO:0000256" key="16">
    <source>
        <dbReference type="PIRSR" id="PIRSR600829-2"/>
    </source>
</evidence>
<dbReference type="PANTHER" id="PTHR34299">
    <property type="entry name" value="DIACYLGLYCEROL KINASE"/>
    <property type="match status" value="1"/>
</dbReference>
<dbReference type="OrthoDB" id="9789934at2"/>
<dbReference type="GO" id="GO:0046872">
    <property type="term" value="F:metal ion binding"/>
    <property type="evidence" value="ECO:0007669"/>
    <property type="project" value="UniProtKB-KW"/>
</dbReference>
<keyword evidence="9 17" id="KW-0067">ATP-binding</keyword>
<evidence type="ECO:0000256" key="10">
    <source>
        <dbReference type="ARBA" id="ARBA00022989"/>
    </source>
</evidence>
<dbReference type="SUPFAM" id="SSF48317">
    <property type="entry name" value="Acid phosphatase/Vanadium-dependent haloperoxidase"/>
    <property type="match status" value="1"/>
</dbReference>
<feature type="binding site" evidence="18">
    <location>
        <position position="72"/>
    </location>
    <ligand>
        <name>a divalent metal cation</name>
        <dbReference type="ChEBI" id="CHEBI:60240"/>
    </ligand>
</feature>
<evidence type="ECO:0000256" key="14">
    <source>
        <dbReference type="ARBA" id="ARBA00023264"/>
    </source>
</evidence>
<keyword evidence="6 19" id="KW-0812">Transmembrane</keyword>
<evidence type="ECO:0000256" key="5">
    <source>
        <dbReference type="ARBA" id="ARBA00022679"/>
    </source>
</evidence>
<evidence type="ECO:0000256" key="13">
    <source>
        <dbReference type="ARBA" id="ARBA00023209"/>
    </source>
</evidence>
<dbReference type="RefSeq" id="WP_127016487.1">
    <property type="nucleotide sequence ID" value="NZ_CP016379.1"/>
</dbReference>
<feature type="transmembrane region" description="Helical" evidence="19">
    <location>
        <begin position="170"/>
        <end position="198"/>
    </location>
</feature>
<feature type="transmembrane region" description="Helical" evidence="19">
    <location>
        <begin position="92"/>
        <end position="112"/>
    </location>
</feature>
<gene>
    <name evidence="21" type="ORF">BBF96_07005</name>
</gene>
<name>A0A3Q9HQ30_9FIRM</name>
<dbReference type="GO" id="GO:0005886">
    <property type="term" value="C:plasma membrane"/>
    <property type="evidence" value="ECO:0007669"/>
    <property type="project" value="UniProtKB-SubCell"/>
</dbReference>
<dbReference type="PANTHER" id="PTHR34299:SF1">
    <property type="entry name" value="DIACYLGLYCEROL KINASE"/>
    <property type="match status" value="1"/>
</dbReference>
<evidence type="ECO:0000256" key="17">
    <source>
        <dbReference type="PIRSR" id="PIRSR600829-3"/>
    </source>
</evidence>
<dbReference type="GO" id="GO:0016301">
    <property type="term" value="F:kinase activity"/>
    <property type="evidence" value="ECO:0007669"/>
    <property type="project" value="UniProtKB-KW"/>
</dbReference>
<sequence length="232" mass="25483">MEVRKLIDSFNYAITGLIYALRTQRNMRIHFILALIALFLSILFDVSKVELLILFFTISLVIITEMINTAVEAVVDLYTRRYHPLARIAKNVAAGAVLFAAINAIIVGYLIFVDDLTPVTLYLFNRIRQSPTHLTFVSLVVTIFVVILGKSWKGKGTPLRGGMPSGHSAIAFSLATAIALMSDNALIASLVLLMAFLVAQSRVESGIHSIFEVVTGGLIGILVTVLIFQFLK</sequence>
<keyword evidence="18" id="KW-0479">Metal-binding</keyword>
<feature type="binding site" evidence="17">
    <location>
        <position position="12"/>
    </location>
    <ligand>
        <name>ATP</name>
        <dbReference type="ChEBI" id="CHEBI:30616"/>
    </ligand>
</feature>
<dbReference type="GO" id="GO:0005524">
    <property type="term" value="F:ATP binding"/>
    <property type="evidence" value="ECO:0007669"/>
    <property type="project" value="UniProtKB-KW"/>
</dbReference>
<evidence type="ECO:0000256" key="9">
    <source>
        <dbReference type="ARBA" id="ARBA00022840"/>
    </source>
</evidence>
<evidence type="ECO:0000256" key="8">
    <source>
        <dbReference type="ARBA" id="ARBA00022777"/>
    </source>
</evidence>
<evidence type="ECO:0000313" key="22">
    <source>
        <dbReference type="Proteomes" id="UP000267250"/>
    </source>
</evidence>
<feature type="domain" description="Phosphatidic acid phosphatase type 2/haloperoxidase" evidence="20">
    <location>
        <begin position="104"/>
        <end position="228"/>
    </location>
</feature>
<feature type="transmembrane region" description="Helical" evidence="19">
    <location>
        <begin position="210"/>
        <end position="231"/>
    </location>
</feature>
<dbReference type="InterPro" id="IPR000829">
    <property type="entry name" value="DAGK"/>
</dbReference>
<dbReference type="InterPro" id="IPR000326">
    <property type="entry name" value="PAP2/HPO"/>
</dbReference>
<dbReference type="KEGG" id="aft:BBF96_07005"/>
<keyword evidence="4" id="KW-0444">Lipid biosynthesis</keyword>
<keyword evidence="13" id="KW-0594">Phospholipid biosynthesis</keyword>
<feature type="active site" description="Proton acceptor" evidence="15">
    <location>
        <position position="65"/>
    </location>
</feature>
<evidence type="ECO:0000256" key="2">
    <source>
        <dbReference type="ARBA" id="ARBA00005967"/>
    </source>
</evidence>
<proteinExistence type="inferred from homology"/>
<keyword evidence="8 21" id="KW-0418">Kinase</keyword>
<evidence type="ECO:0000256" key="18">
    <source>
        <dbReference type="PIRSR" id="PIRSR600829-4"/>
    </source>
</evidence>
<keyword evidence="12 19" id="KW-0472">Membrane</keyword>
<dbReference type="CDD" id="cd14266">
    <property type="entry name" value="UDPK_IM_PAP2_like"/>
    <property type="match status" value="1"/>
</dbReference>
<dbReference type="InterPro" id="IPR036945">
    <property type="entry name" value="DAGK_sf"/>
</dbReference>
<dbReference type="CDD" id="cd03383">
    <property type="entry name" value="PAP2_diacylglycerolkinase"/>
    <property type="match status" value="1"/>
</dbReference>
<evidence type="ECO:0000256" key="7">
    <source>
        <dbReference type="ARBA" id="ARBA00022741"/>
    </source>
</evidence>
<dbReference type="InterPro" id="IPR036938">
    <property type="entry name" value="PAP2/HPO_sf"/>
</dbReference>
<feature type="transmembrane region" description="Helical" evidence="19">
    <location>
        <begin position="29"/>
        <end position="46"/>
    </location>
</feature>
<evidence type="ECO:0000256" key="19">
    <source>
        <dbReference type="SAM" id="Phobius"/>
    </source>
</evidence>
<dbReference type="Pfam" id="PF01569">
    <property type="entry name" value="PAP2"/>
    <property type="match status" value="1"/>
</dbReference>
<evidence type="ECO:0000256" key="15">
    <source>
        <dbReference type="PIRSR" id="PIRSR600829-1"/>
    </source>
</evidence>
<dbReference type="EMBL" id="CP016379">
    <property type="protein sequence ID" value="AZR73153.1"/>
    <property type="molecule type" value="Genomic_DNA"/>
</dbReference>
<evidence type="ECO:0000256" key="4">
    <source>
        <dbReference type="ARBA" id="ARBA00022516"/>
    </source>
</evidence>
<reference evidence="21 22" key="1">
    <citation type="submission" date="2016-07" db="EMBL/GenBank/DDBJ databases">
        <title>Genome and transcriptome analysis of iron-reducing fermentative bacteria Anoxybacter fermentans.</title>
        <authorList>
            <person name="Zeng X."/>
            <person name="Shao Z."/>
        </authorList>
    </citation>
    <scope>NUCLEOTIDE SEQUENCE [LARGE SCALE GENOMIC DNA]</scope>
    <source>
        <strain evidence="21 22">DY22613</strain>
    </source>
</reference>
<dbReference type="PROSITE" id="PS01069">
    <property type="entry name" value="DAGK_PROKAR"/>
    <property type="match status" value="1"/>
</dbReference>
<feature type="binding site" evidence="16">
    <location>
        <position position="65"/>
    </location>
    <ligand>
        <name>substrate</name>
    </ligand>
</feature>
<protein>
    <submittedName>
        <fullName evidence="21">Diacylglycerol kinase</fullName>
    </submittedName>
</protein>
<dbReference type="GO" id="GO:0008654">
    <property type="term" value="P:phospholipid biosynthetic process"/>
    <property type="evidence" value="ECO:0007669"/>
    <property type="project" value="UniProtKB-KW"/>
</dbReference>
<keyword evidence="7 17" id="KW-0547">Nucleotide-binding</keyword>